<evidence type="ECO:0000313" key="3">
    <source>
        <dbReference type="EMBL" id="EQD76184.1"/>
    </source>
</evidence>
<dbReference type="Gene3D" id="3.10.50.40">
    <property type="match status" value="1"/>
</dbReference>
<dbReference type="InterPro" id="IPR050245">
    <property type="entry name" value="PrsA_foldase"/>
</dbReference>
<accession>T1D3T9</accession>
<reference evidence="3" key="1">
    <citation type="submission" date="2013-08" db="EMBL/GenBank/DDBJ databases">
        <authorList>
            <person name="Mendez C."/>
            <person name="Richter M."/>
            <person name="Ferrer M."/>
            <person name="Sanchez J."/>
        </authorList>
    </citation>
    <scope>NUCLEOTIDE SEQUENCE</scope>
</reference>
<dbReference type="Pfam" id="PF13616">
    <property type="entry name" value="Rotamase_3"/>
    <property type="match status" value="1"/>
</dbReference>
<feature type="compositionally biased region" description="Pro residues" evidence="1">
    <location>
        <begin position="292"/>
        <end position="301"/>
    </location>
</feature>
<dbReference type="PROSITE" id="PS51257">
    <property type="entry name" value="PROKAR_LIPOPROTEIN"/>
    <property type="match status" value="1"/>
</dbReference>
<sequence>MRHPILSSVLLGTGLLLLGACSHPAKNGTHPSANQAVAIVNGHPIRRGLLDTFLGARGNHSPHLAPAVQHLALQRLIDIQILAAKGRKAGLLHQASARNTLRLQREVLLANLEIRHYLKTHPVTKTDLEQAYQKTVGNMGHHEYKVRHILVKKRALAARLIADLERGAHFSALARKYSVDTSADQGGELGWISAAQVTPSFAKAIRVLKVGAFTRQPVHTQFGWHVIELQAKRNLTPPSFAQMHDRLLDILRNKEITGFITHLRGQTKVKILLPNVPPAPPTRPGMPNVRPGMPPAVPPHH</sequence>
<reference evidence="3" key="2">
    <citation type="journal article" date="2014" name="ISME J.">
        <title>Microbial stratification in low pH oxic and suboxic macroscopic growths along an acid mine drainage.</title>
        <authorList>
            <person name="Mendez-Garcia C."/>
            <person name="Mesa V."/>
            <person name="Sprenger R.R."/>
            <person name="Richter M."/>
            <person name="Diez M.S."/>
            <person name="Solano J."/>
            <person name="Bargiela R."/>
            <person name="Golyshina O.V."/>
            <person name="Manteca A."/>
            <person name="Ramos J.L."/>
            <person name="Gallego J.R."/>
            <person name="Llorente I."/>
            <person name="Martins Dos Santos V.A."/>
            <person name="Jensen O.N."/>
            <person name="Pelaez A.I."/>
            <person name="Sanchez J."/>
            <person name="Ferrer M."/>
        </authorList>
    </citation>
    <scope>NUCLEOTIDE SEQUENCE</scope>
</reference>
<dbReference type="PROSITE" id="PS01096">
    <property type="entry name" value="PPIC_PPIASE_1"/>
    <property type="match status" value="1"/>
</dbReference>
<comment type="caution">
    <text evidence="3">The sequence shown here is derived from an EMBL/GenBank/DDBJ whole genome shotgun (WGS) entry which is preliminary data.</text>
</comment>
<dbReference type="AlphaFoldDB" id="T1D3T9"/>
<gene>
    <name evidence="3" type="ORF">B1B_01857</name>
</gene>
<dbReference type="InterPro" id="IPR046357">
    <property type="entry name" value="PPIase_dom_sf"/>
</dbReference>
<dbReference type="GO" id="GO:0003755">
    <property type="term" value="F:peptidyl-prolyl cis-trans isomerase activity"/>
    <property type="evidence" value="ECO:0007669"/>
    <property type="project" value="InterPro"/>
</dbReference>
<dbReference type="InterPro" id="IPR023058">
    <property type="entry name" value="PPIase_PpiC_CS"/>
</dbReference>
<evidence type="ECO:0000259" key="2">
    <source>
        <dbReference type="PROSITE" id="PS50198"/>
    </source>
</evidence>
<name>T1D3T9_9ZZZZ</name>
<organism evidence="3">
    <name type="scientific">mine drainage metagenome</name>
    <dbReference type="NCBI Taxonomy" id="410659"/>
    <lineage>
        <taxon>unclassified sequences</taxon>
        <taxon>metagenomes</taxon>
        <taxon>ecological metagenomes</taxon>
    </lineage>
</organism>
<dbReference type="InterPro" id="IPR000297">
    <property type="entry name" value="PPIase_PpiC"/>
</dbReference>
<dbReference type="PROSITE" id="PS50198">
    <property type="entry name" value="PPIC_PPIASE_2"/>
    <property type="match status" value="1"/>
</dbReference>
<feature type="region of interest" description="Disordered" evidence="1">
    <location>
        <begin position="277"/>
        <end position="301"/>
    </location>
</feature>
<evidence type="ECO:0000256" key="1">
    <source>
        <dbReference type="SAM" id="MobiDB-lite"/>
    </source>
</evidence>
<dbReference type="EMBL" id="AUZY01001119">
    <property type="protein sequence ID" value="EQD76184.1"/>
    <property type="molecule type" value="Genomic_DNA"/>
</dbReference>
<dbReference type="PANTHER" id="PTHR47245:SF2">
    <property type="entry name" value="PEPTIDYL-PROLYL CIS-TRANS ISOMERASE HP_0175-RELATED"/>
    <property type="match status" value="1"/>
</dbReference>
<dbReference type="PANTHER" id="PTHR47245">
    <property type="entry name" value="PEPTIDYLPROLYL ISOMERASE"/>
    <property type="match status" value="1"/>
</dbReference>
<keyword evidence="3" id="KW-0413">Isomerase</keyword>
<protein>
    <submittedName>
        <fullName evidence="3">PpiC-type peptidyl-prolyl cis-trans isomerase</fullName>
    </submittedName>
</protein>
<proteinExistence type="predicted"/>
<feature type="domain" description="PpiC" evidence="2">
    <location>
        <begin position="141"/>
        <end position="231"/>
    </location>
</feature>
<dbReference type="SUPFAM" id="SSF54534">
    <property type="entry name" value="FKBP-like"/>
    <property type="match status" value="1"/>
</dbReference>